<gene>
    <name evidence="1" type="ORF">RAK27_13915</name>
</gene>
<name>A0AAW9JYR1_CARML</name>
<evidence type="ECO:0000313" key="1">
    <source>
        <dbReference type="EMBL" id="MDZ5759754.1"/>
    </source>
</evidence>
<dbReference type="RefSeq" id="WP_322809404.1">
    <property type="nucleotide sequence ID" value="NZ_CBCPJP010000014.1"/>
</dbReference>
<protein>
    <submittedName>
        <fullName evidence="1">Uncharacterized protein</fullName>
    </submittedName>
</protein>
<dbReference type="Proteomes" id="UP001290462">
    <property type="component" value="Unassembled WGS sequence"/>
</dbReference>
<dbReference type="EMBL" id="JAVBVO010000004">
    <property type="protein sequence ID" value="MDZ5759754.1"/>
    <property type="molecule type" value="Genomic_DNA"/>
</dbReference>
<accession>A0AAW9JYR1</accession>
<evidence type="ECO:0000313" key="2">
    <source>
        <dbReference type="Proteomes" id="UP001290462"/>
    </source>
</evidence>
<comment type="caution">
    <text evidence="1">The sequence shown here is derived from an EMBL/GenBank/DDBJ whole genome shotgun (WGS) entry which is preliminary data.</text>
</comment>
<organism evidence="1 2">
    <name type="scientific">Carnobacterium maltaromaticum</name>
    <name type="common">Carnobacterium piscicola</name>
    <dbReference type="NCBI Taxonomy" id="2751"/>
    <lineage>
        <taxon>Bacteria</taxon>
        <taxon>Bacillati</taxon>
        <taxon>Bacillota</taxon>
        <taxon>Bacilli</taxon>
        <taxon>Lactobacillales</taxon>
        <taxon>Carnobacteriaceae</taxon>
        <taxon>Carnobacterium</taxon>
    </lineage>
</organism>
<sequence length="147" mass="17254">MKEVKVFYVKFSTKEEKSRIINKTIVVPIDSSKLEVEKIVQTKFRAVKNIELIDYFSDALVFGQTVNSEPIKKDRISKKEKVAGNWQDVNIYTVQFETLDNHKIEKNMIFPLDYTDEKAEELIKQGLTNLKNIRNIQKTKNGWLKKE</sequence>
<dbReference type="AlphaFoldDB" id="A0AAW9JYR1"/>
<proteinExistence type="predicted"/>
<reference evidence="1" key="1">
    <citation type="submission" date="2023-08" db="EMBL/GenBank/DDBJ databases">
        <title>Genomic characterization of piscicolin 126 produced by Carnobacterium maltaromaticum CM22 strain isolated from salmon (Salmo salar).</title>
        <authorList>
            <person name="Gonzalez-Gragera E."/>
            <person name="Garcia-Lopez J.D."/>
            <person name="Teso-Perez C."/>
            <person name="Gimenez-Hernandez I."/>
            <person name="Peralta-Sanchez J.M."/>
            <person name="Valdivia E."/>
            <person name="Montalban-Lopez M."/>
            <person name="Martin-Platero A.M."/>
            <person name="Banos A."/>
            <person name="Martinez-Bueno M."/>
        </authorList>
    </citation>
    <scope>NUCLEOTIDE SEQUENCE</scope>
    <source>
        <strain evidence="1">CM22</strain>
    </source>
</reference>